<evidence type="ECO:0000313" key="3">
    <source>
        <dbReference type="EMBL" id="DAF50650.1"/>
    </source>
</evidence>
<dbReference type="GO" id="GO:0016788">
    <property type="term" value="F:hydrolase activity, acting on ester bonds"/>
    <property type="evidence" value="ECO:0007669"/>
    <property type="project" value="InterPro"/>
</dbReference>
<feature type="domain" description="HNH nuclease" evidence="2">
    <location>
        <begin position="81"/>
        <end position="125"/>
    </location>
</feature>
<organism evidence="3">
    <name type="scientific">Siphoviridae sp. ctHAs12</name>
    <dbReference type="NCBI Taxonomy" id="2827826"/>
    <lineage>
        <taxon>Viruses</taxon>
        <taxon>Duplodnaviria</taxon>
        <taxon>Heunggongvirae</taxon>
        <taxon>Uroviricota</taxon>
        <taxon>Caudoviricetes</taxon>
    </lineage>
</organism>
<keyword evidence="3" id="KW-0540">Nuclease</keyword>
<evidence type="ECO:0000259" key="1">
    <source>
        <dbReference type="Pfam" id="PF07463"/>
    </source>
</evidence>
<dbReference type="GO" id="GO:0004519">
    <property type="term" value="F:endonuclease activity"/>
    <property type="evidence" value="ECO:0007669"/>
    <property type="project" value="UniProtKB-KW"/>
</dbReference>
<name>A0A8S5SJC0_9CAUD</name>
<dbReference type="SUPFAM" id="SSF54060">
    <property type="entry name" value="His-Me finger endonucleases"/>
    <property type="match status" value="1"/>
</dbReference>
<keyword evidence="3" id="KW-0255">Endonuclease</keyword>
<protein>
    <submittedName>
        <fullName evidence="3">Homing endonuclease</fullName>
    </submittedName>
</protein>
<dbReference type="InterPro" id="IPR003615">
    <property type="entry name" value="HNH_nuc"/>
</dbReference>
<accession>A0A8S5SJC0</accession>
<proteinExistence type="predicted"/>
<feature type="domain" description="NUMOD4" evidence="1">
    <location>
        <begin position="36"/>
        <end position="77"/>
    </location>
</feature>
<reference evidence="3" key="1">
    <citation type="journal article" date="2021" name="Proc. Natl. Acad. Sci. U.S.A.">
        <title>A Catalog of Tens of Thousands of Viruses from Human Metagenomes Reveals Hidden Associations with Chronic Diseases.</title>
        <authorList>
            <person name="Tisza M.J."/>
            <person name="Buck C.B."/>
        </authorList>
    </citation>
    <scope>NUCLEOTIDE SEQUENCE</scope>
    <source>
        <strain evidence="3">CtHAs12</strain>
    </source>
</reference>
<sequence>MRIMKVKRLSVCHRVQHLLVWCWKCAPTFERKYDMEIWKPISDLPGYSVSNKGRIRKDSTGQIMVLSKNGGYCRITISHNVHRLVADAFLEKPDDDAKCWVDHTDGNRSNNDVSNLRWVTPSENALAYGYKSRIKNKKRQVKATHLDGRTILFESRQAVAEHFGCSDSEVHYHKLYRKGTKKGWTFEKLKI</sequence>
<dbReference type="Pfam" id="PF07463">
    <property type="entry name" value="NUMOD4"/>
    <property type="match status" value="1"/>
</dbReference>
<dbReference type="Pfam" id="PF13392">
    <property type="entry name" value="HNH_3"/>
    <property type="match status" value="1"/>
</dbReference>
<keyword evidence="3" id="KW-0378">Hydrolase</keyword>
<dbReference type="InterPro" id="IPR010902">
    <property type="entry name" value="NUMOD4"/>
</dbReference>
<dbReference type="EMBL" id="BK032599">
    <property type="protein sequence ID" value="DAF50650.1"/>
    <property type="molecule type" value="Genomic_DNA"/>
</dbReference>
<dbReference type="InterPro" id="IPR044925">
    <property type="entry name" value="His-Me_finger_sf"/>
</dbReference>
<dbReference type="Gene3D" id="3.90.75.20">
    <property type="match status" value="1"/>
</dbReference>
<evidence type="ECO:0000259" key="2">
    <source>
        <dbReference type="Pfam" id="PF13392"/>
    </source>
</evidence>